<dbReference type="Pfam" id="PF04134">
    <property type="entry name" value="DCC1-like"/>
    <property type="match status" value="1"/>
</dbReference>
<comment type="caution">
    <text evidence="1">The sequence shown here is derived from an EMBL/GenBank/DDBJ whole genome shotgun (WGS) entry which is preliminary data.</text>
</comment>
<protein>
    <submittedName>
        <fullName evidence="1">DUF393 domain-containing protein</fullName>
    </submittedName>
</protein>
<dbReference type="Proteomes" id="UP000287447">
    <property type="component" value="Unassembled WGS sequence"/>
</dbReference>
<gene>
    <name evidence="1" type="ORF">EOI86_06600</name>
</gene>
<dbReference type="PANTHER" id="PTHR34290:SF2">
    <property type="entry name" value="OS04G0668800 PROTEIN"/>
    <property type="match status" value="1"/>
</dbReference>
<sequence>MHENGAGGAGTTVLYDGSCPLCKAEIGLYRDRDVDGRLCLVDVSAQNAALPQGLDRQAAMARFHVIASDGQVLSGAAAFIEVWRALPGWRWLARLAALPGVEPILEVTYRAFLKARPAMVRLFVAVKRF</sequence>
<organism evidence="1 2">
    <name type="scientific">Hwanghaeella grinnelliae</name>
    <dbReference type="NCBI Taxonomy" id="2500179"/>
    <lineage>
        <taxon>Bacteria</taxon>
        <taxon>Pseudomonadati</taxon>
        <taxon>Pseudomonadota</taxon>
        <taxon>Alphaproteobacteria</taxon>
        <taxon>Rhodospirillales</taxon>
        <taxon>Rhodospirillaceae</taxon>
        <taxon>Hwanghaeella</taxon>
    </lineage>
</organism>
<reference evidence="2" key="1">
    <citation type="submission" date="2019-01" db="EMBL/GenBank/DDBJ databases">
        <title>Gri0909 isolated from a small marine red alga.</title>
        <authorList>
            <person name="Kim J."/>
            <person name="Jeong S.E."/>
            <person name="Jeon C.O."/>
        </authorList>
    </citation>
    <scope>NUCLEOTIDE SEQUENCE [LARGE SCALE GENOMIC DNA]</scope>
    <source>
        <strain evidence="2">Gri0909</strain>
    </source>
</reference>
<accession>A0A437QWT0</accession>
<dbReference type="GO" id="GO:0015035">
    <property type="term" value="F:protein-disulfide reductase activity"/>
    <property type="evidence" value="ECO:0007669"/>
    <property type="project" value="InterPro"/>
</dbReference>
<keyword evidence="2" id="KW-1185">Reference proteome</keyword>
<dbReference type="InterPro" id="IPR007263">
    <property type="entry name" value="DCC1-like"/>
</dbReference>
<name>A0A437QWT0_9PROT</name>
<dbReference type="PANTHER" id="PTHR34290">
    <property type="entry name" value="SI:CH73-390P7.2"/>
    <property type="match status" value="1"/>
</dbReference>
<dbReference type="OrthoDB" id="9801773at2"/>
<evidence type="ECO:0000313" key="1">
    <source>
        <dbReference type="EMBL" id="RVU38929.1"/>
    </source>
</evidence>
<dbReference type="AlphaFoldDB" id="A0A437QWT0"/>
<dbReference type="RefSeq" id="WP_127764300.1">
    <property type="nucleotide sequence ID" value="NZ_SADE01000001.1"/>
</dbReference>
<dbReference type="EMBL" id="SADE01000001">
    <property type="protein sequence ID" value="RVU38929.1"/>
    <property type="molecule type" value="Genomic_DNA"/>
</dbReference>
<evidence type="ECO:0000313" key="2">
    <source>
        <dbReference type="Proteomes" id="UP000287447"/>
    </source>
</evidence>
<dbReference type="InterPro" id="IPR044691">
    <property type="entry name" value="DCC1_Trx"/>
</dbReference>
<proteinExistence type="predicted"/>